<gene>
    <name evidence="1" type="ordered locus">Isova_2550</name>
</gene>
<organism evidence="2">
    <name type="scientific">Isoptericola variabilis (strain 225)</name>
    <dbReference type="NCBI Taxonomy" id="743718"/>
    <lineage>
        <taxon>Bacteria</taxon>
        <taxon>Bacillati</taxon>
        <taxon>Actinomycetota</taxon>
        <taxon>Actinomycetes</taxon>
        <taxon>Micrococcales</taxon>
        <taxon>Promicromonosporaceae</taxon>
        <taxon>Isoptericola</taxon>
    </lineage>
</organism>
<keyword evidence="2" id="KW-1185">Reference proteome</keyword>
<dbReference type="KEGG" id="iva:Isova_2550"/>
<evidence type="ECO:0000313" key="1">
    <source>
        <dbReference type="EMBL" id="AEG45256.1"/>
    </source>
</evidence>
<evidence type="ECO:0000313" key="2">
    <source>
        <dbReference type="Proteomes" id="UP000009236"/>
    </source>
</evidence>
<name>F6FT92_ISOV2</name>
<dbReference type="Proteomes" id="UP000009236">
    <property type="component" value="Chromosome"/>
</dbReference>
<proteinExistence type="predicted"/>
<dbReference type="eggNOG" id="COG1606">
    <property type="taxonomic scope" value="Bacteria"/>
</dbReference>
<dbReference type="InterPro" id="IPR052188">
    <property type="entry name" value="Ni-pincer_cofactor_biosynth"/>
</dbReference>
<dbReference type="AlphaFoldDB" id="F6FT92"/>
<dbReference type="SUPFAM" id="SSF52402">
    <property type="entry name" value="Adenine nucleotide alpha hydrolases-like"/>
    <property type="match status" value="1"/>
</dbReference>
<dbReference type="RefSeq" id="WP_013839647.1">
    <property type="nucleotide sequence ID" value="NC_015588.1"/>
</dbReference>
<dbReference type="PANTHER" id="PTHR43169">
    <property type="entry name" value="EXSB FAMILY PROTEIN"/>
    <property type="match status" value="1"/>
</dbReference>
<dbReference type="HOGENOM" id="CLU_1093162_0_0_11"/>
<protein>
    <recommendedName>
        <fullName evidence="3">Asparagine synthase</fullName>
    </recommendedName>
</protein>
<sequence length="254" mass="26520">MTPRKASTAAPSLEPATAGELATALAATLARSPADGRIGVLFSGDASSSLLLSLAVRIVGQARVVALVVTSSRPHDVASVADRIGAPTFDMTGRAIEDALRALDLSAVVLGDHEARGDDVHAAGVPALLRPLADVGLGPGAAQRLARDLDLPFIDEAADRTYGEAQEADMHTEAHPTTEEVVQVEAAESELRRLGLADLRVRHHGELARLEAPNAQLTTMTSEPLRGEILRAVRSAGFRIVALDLGAVPETFDA</sequence>
<accession>F6FT92</accession>
<reference evidence="1 2" key="1">
    <citation type="submission" date="2011-05" db="EMBL/GenBank/DDBJ databases">
        <title>Complete sequence of Isoptericola variabilis 225.</title>
        <authorList>
            <consortium name="US DOE Joint Genome Institute"/>
            <person name="Lucas S."/>
            <person name="Han J."/>
            <person name="Lapidus A."/>
            <person name="Cheng J.-F."/>
            <person name="Goodwin L."/>
            <person name="Pitluck S."/>
            <person name="Peters L."/>
            <person name="Mikhailova N."/>
            <person name="Zeytun A."/>
            <person name="Han C."/>
            <person name="Tapia R."/>
            <person name="Land M."/>
            <person name="Hauser L."/>
            <person name="Kyrpides N."/>
            <person name="Ivanova N."/>
            <person name="Pagani I."/>
            <person name="Siebers A."/>
            <person name="Allgaier M."/>
            <person name="Thelen M."/>
            <person name="Hugenholtz P."/>
            <person name="Gladden J."/>
            <person name="Woyke T."/>
        </authorList>
    </citation>
    <scope>NUCLEOTIDE SEQUENCE [LARGE SCALE GENOMIC DNA]</scope>
    <source>
        <strain evidence="2">225</strain>
    </source>
</reference>
<evidence type="ECO:0008006" key="3">
    <source>
        <dbReference type="Google" id="ProtNLM"/>
    </source>
</evidence>
<dbReference type="STRING" id="743718.Isova_2550"/>
<dbReference type="EMBL" id="CP002810">
    <property type="protein sequence ID" value="AEG45256.1"/>
    <property type="molecule type" value="Genomic_DNA"/>
</dbReference>
<dbReference type="PANTHER" id="PTHR43169:SF2">
    <property type="entry name" value="NAD_GMP SYNTHASE DOMAIN-CONTAINING PROTEIN"/>
    <property type="match status" value="1"/>
</dbReference>